<proteinExistence type="predicted"/>
<accession>A0ACC2KU85</accession>
<reference evidence="1 2" key="1">
    <citation type="journal article" date="2022" name="Hortic Res">
        <title>A haplotype resolved chromosomal level avocado genome allows analysis of novel avocado genes.</title>
        <authorList>
            <person name="Nath O."/>
            <person name="Fletcher S.J."/>
            <person name="Hayward A."/>
            <person name="Shaw L.M."/>
            <person name="Masouleh A.K."/>
            <person name="Furtado A."/>
            <person name="Henry R.J."/>
            <person name="Mitter N."/>
        </authorList>
    </citation>
    <scope>NUCLEOTIDE SEQUENCE [LARGE SCALE GENOMIC DNA]</scope>
    <source>
        <strain evidence="2">cv. Hass</strain>
    </source>
</reference>
<protein>
    <submittedName>
        <fullName evidence="1">Uncharacterized protein</fullName>
    </submittedName>
</protein>
<dbReference type="Proteomes" id="UP001234297">
    <property type="component" value="Chromosome 11"/>
</dbReference>
<sequence length="97" mass="10905">MGKLGEPNEDIIIHKQKIDRFTLKKSKSHIPSIELDDDDEGDIARPSGAAPSGVSHSIVERSHVGLSGDDPHDEEEIHALNEHLDRLQVRLDRLRRD</sequence>
<evidence type="ECO:0000313" key="1">
    <source>
        <dbReference type="EMBL" id="KAJ8624377.1"/>
    </source>
</evidence>
<evidence type="ECO:0000313" key="2">
    <source>
        <dbReference type="Proteomes" id="UP001234297"/>
    </source>
</evidence>
<keyword evidence="2" id="KW-1185">Reference proteome</keyword>
<organism evidence="1 2">
    <name type="scientific">Persea americana</name>
    <name type="common">Avocado</name>
    <dbReference type="NCBI Taxonomy" id="3435"/>
    <lineage>
        <taxon>Eukaryota</taxon>
        <taxon>Viridiplantae</taxon>
        <taxon>Streptophyta</taxon>
        <taxon>Embryophyta</taxon>
        <taxon>Tracheophyta</taxon>
        <taxon>Spermatophyta</taxon>
        <taxon>Magnoliopsida</taxon>
        <taxon>Magnoliidae</taxon>
        <taxon>Laurales</taxon>
        <taxon>Lauraceae</taxon>
        <taxon>Persea</taxon>
    </lineage>
</organism>
<name>A0ACC2KU85_PERAE</name>
<dbReference type="EMBL" id="CM056819">
    <property type="protein sequence ID" value="KAJ8624377.1"/>
    <property type="molecule type" value="Genomic_DNA"/>
</dbReference>
<comment type="caution">
    <text evidence="1">The sequence shown here is derived from an EMBL/GenBank/DDBJ whole genome shotgun (WGS) entry which is preliminary data.</text>
</comment>
<gene>
    <name evidence="1" type="ORF">MRB53_032907</name>
</gene>